<dbReference type="GO" id="GO:0016020">
    <property type="term" value="C:membrane"/>
    <property type="evidence" value="ECO:0007669"/>
    <property type="project" value="UniProtKB-SubCell"/>
</dbReference>
<keyword evidence="19" id="KW-1185">Reference proteome</keyword>
<dbReference type="FunFam" id="3.80.10.10:FF:000095">
    <property type="entry name" value="LRR receptor-like serine/threonine-protein kinase GSO1"/>
    <property type="match status" value="1"/>
</dbReference>
<dbReference type="InterPro" id="IPR050647">
    <property type="entry name" value="Plant_LRR-RLKs"/>
</dbReference>
<evidence type="ECO:0000256" key="1">
    <source>
        <dbReference type="ARBA" id="ARBA00004479"/>
    </source>
</evidence>
<dbReference type="Pfam" id="PF08263">
    <property type="entry name" value="LRRNT_2"/>
    <property type="match status" value="2"/>
</dbReference>
<keyword evidence="6 16" id="KW-0732">Signal</keyword>
<dbReference type="SMART" id="SM00369">
    <property type="entry name" value="LRR_TYP"/>
    <property type="match status" value="11"/>
</dbReference>
<keyword evidence="7" id="KW-0677">Repeat</keyword>
<dbReference type="Proteomes" id="UP001187471">
    <property type="component" value="Unassembled WGS sequence"/>
</dbReference>
<organism evidence="18 19">
    <name type="scientific">Escallonia rubra</name>
    <dbReference type="NCBI Taxonomy" id="112253"/>
    <lineage>
        <taxon>Eukaryota</taxon>
        <taxon>Viridiplantae</taxon>
        <taxon>Streptophyta</taxon>
        <taxon>Embryophyta</taxon>
        <taxon>Tracheophyta</taxon>
        <taxon>Spermatophyta</taxon>
        <taxon>Magnoliopsida</taxon>
        <taxon>eudicotyledons</taxon>
        <taxon>Gunneridae</taxon>
        <taxon>Pentapetalae</taxon>
        <taxon>asterids</taxon>
        <taxon>campanulids</taxon>
        <taxon>Escalloniales</taxon>
        <taxon>Escalloniaceae</taxon>
        <taxon>Escallonia</taxon>
    </lineage>
</organism>
<dbReference type="Gene3D" id="3.30.200.20">
    <property type="entry name" value="Phosphorylase Kinase, domain 1"/>
    <property type="match status" value="2"/>
</dbReference>
<dbReference type="PANTHER" id="PTHR48056">
    <property type="entry name" value="LRR RECEPTOR-LIKE SERINE/THREONINE-PROTEIN KINASE-RELATED"/>
    <property type="match status" value="1"/>
</dbReference>
<dbReference type="Pfam" id="PF00069">
    <property type="entry name" value="Pkinase"/>
    <property type="match status" value="2"/>
</dbReference>
<dbReference type="InterPro" id="IPR011009">
    <property type="entry name" value="Kinase-like_dom_sf"/>
</dbReference>
<evidence type="ECO:0000256" key="13">
    <source>
        <dbReference type="ARBA" id="ARBA00023180"/>
    </source>
</evidence>
<dbReference type="FunFam" id="1.10.510.10:FF:000714">
    <property type="entry name" value="Kinase family with leucine-rich repeat domain-containing protein"/>
    <property type="match status" value="2"/>
</dbReference>
<keyword evidence="4" id="KW-0808">Transferase</keyword>
<dbReference type="InterPro" id="IPR017441">
    <property type="entry name" value="Protein_kinase_ATP_BS"/>
</dbReference>
<dbReference type="InterPro" id="IPR000719">
    <property type="entry name" value="Prot_kinase_dom"/>
</dbReference>
<name>A0AA88RH81_9ASTE</name>
<keyword evidence="13" id="KW-0325">Glycoprotein</keyword>
<evidence type="ECO:0000256" key="3">
    <source>
        <dbReference type="ARBA" id="ARBA00022614"/>
    </source>
</evidence>
<dbReference type="Pfam" id="PF00560">
    <property type="entry name" value="LRR_1"/>
    <property type="match status" value="13"/>
</dbReference>
<dbReference type="EMBL" id="JAVXUO010000723">
    <property type="protein sequence ID" value="KAK2989614.1"/>
    <property type="molecule type" value="Genomic_DNA"/>
</dbReference>
<dbReference type="SUPFAM" id="SSF56112">
    <property type="entry name" value="Protein kinase-like (PK-like)"/>
    <property type="match status" value="2"/>
</dbReference>
<evidence type="ECO:0000256" key="12">
    <source>
        <dbReference type="ARBA" id="ARBA00023136"/>
    </source>
</evidence>
<dbReference type="InterPro" id="IPR008271">
    <property type="entry name" value="Ser/Thr_kinase_AS"/>
</dbReference>
<dbReference type="PROSITE" id="PS50011">
    <property type="entry name" value="PROTEIN_KINASE_DOM"/>
    <property type="match status" value="2"/>
</dbReference>
<evidence type="ECO:0000256" key="11">
    <source>
        <dbReference type="ARBA" id="ARBA00022989"/>
    </source>
</evidence>
<evidence type="ECO:0000256" key="5">
    <source>
        <dbReference type="ARBA" id="ARBA00022692"/>
    </source>
</evidence>
<feature type="domain" description="Protein kinase" evidence="17">
    <location>
        <begin position="537"/>
        <end position="835"/>
    </location>
</feature>
<dbReference type="PROSITE" id="PS00107">
    <property type="entry name" value="PROTEIN_KINASE_ATP"/>
    <property type="match status" value="2"/>
</dbReference>
<evidence type="ECO:0000256" key="6">
    <source>
        <dbReference type="ARBA" id="ARBA00022729"/>
    </source>
</evidence>
<dbReference type="InterPro" id="IPR003591">
    <property type="entry name" value="Leu-rich_rpt_typical-subtyp"/>
</dbReference>
<dbReference type="FunFam" id="3.80.10.10:FF:000077">
    <property type="entry name" value="LRR receptor-like serine/threonine-protein kinase ERL1"/>
    <property type="match status" value="1"/>
</dbReference>
<comment type="caution">
    <text evidence="18">The sequence shown here is derived from an EMBL/GenBank/DDBJ whole genome shotgun (WGS) entry which is preliminary data.</text>
</comment>
<evidence type="ECO:0000256" key="10">
    <source>
        <dbReference type="ARBA" id="ARBA00022840"/>
    </source>
</evidence>
<dbReference type="Gene3D" id="1.10.510.10">
    <property type="entry name" value="Transferase(Phosphotransferase) domain 1"/>
    <property type="match status" value="2"/>
</dbReference>
<dbReference type="InterPro" id="IPR032675">
    <property type="entry name" value="LRR_dom_sf"/>
</dbReference>
<dbReference type="GO" id="GO:0004672">
    <property type="term" value="F:protein kinase activity"/>
    <property type="evidence" value="ECO:0007669"/>
    <property type="project" value="InterPro"/>
</dbReference>
<evidence type="ECO:0000313" key="18">
    <source>
        <dbReference type="EMBL" id="KAK2989614.1"/>
    </source>
</evidence>
<evidence type="ECO:0000256" key="15">
    <source>
        <dbReference type="SAM" id="Phobius"/>
    </source>
</evidence>
<keyword evidence="3" id="KW-0433">Leucine-rich repeat</keyword>
<evidence type="ECO:0000256" key="9">
    <source>
        <dbReference type="ARBA" id="ARBA00022777"/>
    </source>
</evidence>
<evidence type="ECO:0000256" key="14">
    <source>
        <dbReference type="PROSITE-ProRule" id="PRU10141"/>
    </source>
</evidence>
<sequence length="1871" mass="205872">MIQTPPPPPPPLHALIFLLLTIPFLVISQPTNPDQTTLLRLKQAFSDPPALSHWASSPNSTAHCSWPEITCSGNSVTGLTLSNINITTQIPPLICNLNNLTHLDLSNNCIPGPFPTVLYNCTHLRYIDISQNYFVGFIPDDIDRLPPVLSYLNLGYNNFTGDIPPAITGLRQLSQLYLHQNLFNGSLPAEIGNLTNLEVLQVGFNGFSPPFTIPPSFTQLKKLTQLSMPAANLIGEIPEDLGNLAGMQVLDLSENGLTGNIPSGLFLLNNLTELYLYKNYLVGQLPSEIGANLSLIEIGNNNFSGGIPVGVSSWKNLRVFKASNNFFTGVIPQELTELPVLNTLLLDGNRLSGHFPSDIISWTSLTSLNLSRNQLSGEIHRAIGALPGLMALDLSENEFSGQIPPEIGLLRLTSINLSSNSFTGKIPFECEHPVFDRSFLNNPGLCAYYAFLGVSVCRSQSRGTPKISPQSRGTAKISPQFVILVSTIAVVGFLLAVLFSLYVLRSHRRRTLGLHSSWELTSFQRLNFTESVILKGLTENKVIGSGGSGKVYRVPVNRSGEFVAVKKIWNNKKLDQNLEREFLAEIQILSTIRHVNIVKLMCCISSDNSKLLVYQYLENRSLDRWLQGKKRPSNLSASVHHFVLDWPKRLHIAVGAARGLCYMHHDTSPPIIHRDVKSSNILLDSEFNAKIADFGLARILVKNGEPNTVSCVAGSFGYIAPEYATTRRVNEKIDVYSFGVVLLELVTGREACEGDEHTSLAEWAWQHVQDGKPIGDALDKEIKEPCYLDEMSSVFKLGIICTGTLPSTRPSMKEVLQIFLYTCHHHSRRHNLPFLHRKTPKTKPANPSLKMILTPPPPPPLLHALIFVLLLTIPFLVISQPAYPEQTTLLRLKQAFSDPPPPSHWETSPNSTAHCSWPEITCSGNSVTGLTLSNINITTQIPPLICNLNNLTHLELSNNYIPGPFPTVLYNCTHLQYIDISQNYFVGFIPDDINRLPPVLSYLNLGYNNFTGDIPPAITGLRQLSQLYLNQNLFKGSFPAELGNLTNLEVLQVGFNGFSPPSTIPPSFTQLKKLTQLSMPAANLIGGIPEDLANLAGMEVLDLSENNLTGNIPSGLLLLKNLTEVYLYKNHLVGDIPQSVEALNLEVIDLSANMLTGKIPDGFGNLTRLSRLSLFFNQLSGVIPVGMGSLPSLTDIRLFTNNLSGELPPDFGRFSMLESFQVSSNGFVGALPEYLCTKGVLLGAVAFDNKLTGGLPKSLGNCSSLLIVRVERNRLSGEIPNGLWTALNLTGLMISDNEFVGQLPSEMGANLSLVDIGNNNFSGGIPVGLSSWTNLRVFKASNNFFSGVIPQELTELSFLTTLLLDGNRLSGHLPSDIISWKSLTLLNLSRNQLTGQIPSAIGVLPGLTDLDLSKNEFSGQIPPEIGQLRLTSLNLSSNSLTGRIPDEFENPVFDRSFLNNPGLCAYNAFPGVSVCRSQSRGTAKISPQFVIIVSTIAVVAFLLAVLFSLYVLRSHRRRKLGLHSSWKLTSFQRLNFTESTILKGLTENNVIGSGGSGKVYRVPVNRFGEFVAVKKIWNNKKLDQNLEREFLAEVQILSTIRHANIVKLMCCISSDNSKLLVYQYLENRSLDRWLQGKKRPSNLSASVHHFVLDWPKRLHIAVGAARGLCYMHHDSSPAIIHRDVKSSNILLDSEFNAKIADFGLARILVKNGEPNTVSCVAGSFGYIAPEYATTTRVNEKIDVYSFGVVLLELVTGREAGEGDEHTSLAEWAWRHIQDGNPIVDALDEEIKEPCYMDEMSSVFKLGVICTGTLPSTRPSMKEVLQVLLRCGHPLPSREKNVGSEVDSLPLLKNSKRERALENDNGDLVSIV</sequence>
<dbReference type="InterPro" id="IPR013210">
    <property type="entry name" value="LRR_N_plant-typ"/>
</dbReference>
<reference evidence="18" key="1">
    <citation type="submission" date="2022-12" db="EMBL/GenBank/DDBJ databases">
        <title>Draft genome assemblies for two species of Escallonia (Escalloniales).</title>
        <authorList>
            <person name="Chanderbali A."/>
            <person name="Dervinis C."/>
            <person name="Anghel I."/>
            <person name="Soltis D."/>
            <person name="Soltis P."/>
            <person name="Zapata F."/>
        </authorList>
    </citation>
    <scope>NUCLEOTIDE SEQUENCE</scope>
    <source>
        <strain evidence="18">UCBG92.1500</strain>
        <tissue evidence="18">Leaf</tissue>
    </source>
</reference>
<keyword evidence="12 15" id="KW-0472">Membrane</keyword>
<feature type="binding site" evidence="14">
    <location>
        <position position="1575"/>
    </location>
    <ligand>
        <name>ATP</name>
        <dbReference type="ChEBI" id="CHEBI:30616"/>
    </ligand>
</feature>
<evidence type="ECO:0000256" key="8">
    <source>
        <dbReference type="ARBA" id="ARBA00022741"/>
    </source>
</evidence>
<keyword evidence="10 14" id="KW-0067">ATP-binding</keyword>
<evidence type="ECO:0000256" key="2">
    <source>
        <dbReference type="ARBA" id="ARBA00008684"/>
    </source>
</evidence>
<dbReference type="CDD" id="cd14066">
    <property type="entry name" value="STKc_IRAK"/>
    <property type="match status" value="2"/>
</dbReference>
<dbReference type="GO" id="GO:0009791">
    <property type="term" value="P:post-embryonic development"/>
    <property type="evidence" value="ECO:0007669"/>
    <property type="project" value="UniProtKB-ARBA"/>
</dbReference>
<dbReference type="GO" id="GO:0006952">
    <property type="term" value="P:defense response"/>
    <property type="evidence" value="ECO:0007669"/>
    <property type="project" value="UniProtKB-ARBA"/>
</dbReference>
<gene>
    <name evidence="18" type="ORF">RJ640_027388</name>
</gene>
<dbReference type="FunFam" id="3.30.200.20:FF:000512">
    <property type="entry name" value="Receptor-like protein kinase HSL1"/>
    <property type="match status" value="2"/>
</dbReference>
<dbReference type="InterPro" id="IPR001611">
    <property type="entry name" value="Leu-rich_rpt"/>
</dbReference>
<dbReference type="GO" id="GO:0033612">
    <property type="term" value="F:receptor serine/threonine kinase binding"/>
    <property type="evidence" value="ECO:0007669"/>
    <property type="project" value="TreeGrafter"/>
</dbReference>
<feature type="transmembrane region" description="Helical" evidence="15">
    <location>
        <begin position="1489"/>
        <end position="1512"/>
    </location>
</feature>
<evidence type="ECO:0000256" key="4">
    <source>
        <dbReference type="ARBA" id="ARBA00022679"/>
    </source>
</evidence>
<proteinExistence type="inferred from homology"/>
<accession>A0AA88RH81</accession>
<evidence type="ECO:0000256" key="7">
    <source>
        <dbReference type="ARBA" id="ARBA00022737"/>
    </source>
</evidence>
<evidence type="ECO:0000259" key="17">
    <source>
        <dbReference type="PROSITE" id="PS50011"/>
    </source>
</evidence>
<feature type="binding site" evidence="14">
    <location>
        <position position="567"/>
    </location>
    <ligand>
        <name>ATP</name>
        <dbReference type="ChEBI" id="CHEBI:30616"/>
    </ligand>
</feature>
<comment type="similarity">
    <text evidence="2">Belongs to the protein kinase superfamily. Ser/Thr protein kinase family.</text>
</comment>
<feature type="domain" description="Protein kinase" evidence="17">
    <location>
        <begin position="1545"/>
        <end position="1835"/>
    </location>
</feature>
<protein>
    <recommendedName>
        <fullName evidence="17">Protein kinase domain-containing protein</fullName>
    </recommendedName>
</protein>
<dbReference type="PANTHER" id="PTHR48056:SF29">
    <property type="entry name" value="RECEPTOR-LIKE PROTEIN KINASE HSL1"/>
    <property type="match status" value="1"/>
</dbReference>
<dbReference type="FunFam" id="3.80.10.10:FF:000317">
    <property type="entry name" value="Inactive leucine-rich repeat receptor-like protein kinase"/>
    <property type="match status" value="1"/>
</dbReference>
<comment type="subcellular location">
    <subcellularLocation>
        <location evidence="1">Membrane</location>
        <topology evidence="1">Single-pass type I membrane protein</topology>
    </subcellularLocation>
</comment>
<dbReference type="GO" id="GO:0051707">
    <property type="term" value="P:response to other organism"/>
    <property type="evidence" value="ECO:0007669"/>
    <property type="project" value="UniProtKB-ARBA"/>
</dbReference>
<keyword evidence="8 14" id="KW-0547">Nucleotide-binding</keyword>
<feature type="transmembrane region" description="Helical" evidence="15">
    <location>
        <begin position="481"/>
        <end position="504"/>
    </location>
</feature>
<dbReference type="SUPFAM" id="SSF52058">
    <property type="entry name" value="L domain-like"/>
    <property type="match status" value="3"/>
</dbReference>
<keyword evidence="9" id="KW-0418">Kinase</keyword>
<feature type="signal peptide" evidence="16">
    <location>
        <begin position="1"/>
        <end position="28"/>
    </location>
</feature>
<dbReference type="GO" id="GO:0005524">
    <property type="term" value="F:ATP binding"/>
    <property type="evidence" value="ECO:0007669"/>
    <property type="project" value="UniProtKB-UniRule"/>
</dbReference>
<dbReference type="FunFam" id="3.80.10.10:FF:000233">
    <property type="entry name" value="Leucine-rich repeat receptor-like protein kinase TDR"/>
    <property type="match status" value="1"/>
</dbReference>
<keyword evidence="5 15" id="KW-0812">Transmembrane</keyword>
<keyword evidence="11 15" id="KW-1133">Transmembrane helix</keyword>
<evidence type="ECO:0000256" key="16">
    <source>
        <dbReference type="SAM" id="SignalP"/>
    </source>
</evidence>
<dbReference type="SMART" id="SM00365">
    <property type="entry name" value="LRR_SD22"/>
    <property type="match status" value="4"/>
</dbReference>
<dbReference type="PROSITE" id="PS00108">
    <property type="entry name" value="PROTEIN_KINASE_ST"/>
    <property type="match status" value="2"/>
</dbReference>
<dbReference type="SMART" id="SM00220">
    <property type="entry name" value="S_TKc"/>
    <property type="match status" value="2"/>
</dbReference>
<dbReference type="Pfam" id="PF13855">
    <property type="entry name" value="LRR_8"/>
    <property type="match status" value="1"/>
</dbReference>
<dbReference type="Gene3D" id="3.80.10.10">
    <property type="entry name" value="Ribonuclease Inhibitor"/>
    <property type="match status" value="6"/>
</dbReference>
<evidence type="ECO:0000313" key="19">
    <source>
        <dbReference type="Proteomes" id="UP001187471"/>
    </source>
</evidence>
<feature type="chain" id="PRO_5041714857" description="Protein kinase domain-containing protein" evidence="16">
    <location>
        <begin position="29"/>
        <end position="1871"/>
    </location>
</feature>
<feature type="transmembrane region" description="Helical" evidence="15">
    <location>
        <begin position="861"/>
        <end position="883"/>
    </location>
</feature>